<dbReference type="EMBL" id="NOXU01000031">
    <property type="protein sequence ID" value="OYQ32426.1"/>
    <property type="molecule type" value="Genomic_DNA"/>
</dbReference>
<organism evidence="3 4">
    <name type="scientific">Niveispirillum lacus</name>
    <dbReference type="NCBI Taxonomy" id="1981099"/>
    <lineage>
        <taxon>Bacteria</taxon>
        <taxon>Pseudomonadati</taxon>
        <taxon>Pseudomonadota</taxon>
        <taxon>Alphaproteobacteria</taxon>
        <taxon>Rhodospirillales</taxon>
        <taxon>Azospirillaceae</taxon>
        <taxon>Niveispirillum</taxon>
    </lineage>
</organism>
<accession>A0A255YT63</accession>
<feature type="signal peptide" evidence="2">
    <location>
        <begin position="1"/>
        <end position="21"/>
    </location>
</feature>
<proteinExistence type="predicted"/>
<dbReference type="Proteomes" id="UP000216998">
    <property type="component" value="Unassembled WGS sequence"/>
</dbReference>
<protein>
    <recommendedName>
        <fullName evidence="5">DUF2927 domain-containing protein</fullName>
    </recommendedName>
</protein>
<name>A0A255YT63_9PROT</name>
<sequence length="289" mass="32113">MPSRRCVSLLLLSLLALPTRAQDGRPDLLPEIVVEAPGEEEIVAFVGQVLPENRNRQLARWHNPLCVAMRGFSPTMAERFQQQIQSIAAIGGLEAPVSGCRPNVIIILIDDPDLLVDRMMKRYGYMFRPASTDDVRAALGEQHAVRIWYTTIKTGALNNGPQKQDEYGNPIVEQRRGPPENSRLGKIMRTDLLWAMVVMDRPALAGKSVESVASHVGMRLMGAFAADTQQATIPTILNLFQGERPQPVNLTDWDRALLRELYAAPVSGHIDPQRRQIARRLTDTAAAQP</sequence>
<gene>
    <name evidence="3" type="ORF">CHU95_16630</name>
</gene>
<evidence type="ECO:0000256" key="2">
    <source>
        <dbReference type="SAM" id="SignalP"/>
    </source>
</evidence>
<evidence type="ECO:0000313" key="4">
    <source>
        <dbReference type="Proteomes" id="UP000216998"/>
    </source>
</evidence>
<reference evidence="3 4" key="1">
    <citation type="submission" date="2017-07" db="EMBL/GenBank/DDBJ databases">
        <title>Niveispirillum cyanobacteriorum sp. nov., isolated from cyanobacterial aggregates in a eutrophic lake.</title>
        <authorList>
            <person name="Cai H."/>
        </authorList>
    </citation>
    <scope>NUCLEOTIDE SEQUENCE [LARGE SCALE GENOMIC DNA]</scope>
    <source>
        <strain evidence="4">TH1-14</strain>
    </source>
</reference>
<evidence type="ECO:0000313" key="3">
    <source>
        <dbReference type="EMBL" id="OYQ32426.1"/>
    </source>
</evidence>
<keyword evidence="2" id="KW-0732">Signal</keyword>
<dbReference type="OrthoDB" id="7218943at2"/>
<comment type="caution">
    <text evidence="3">The sequence shown here is derived from an EMBL/GenBank/DDBJ whole genome shotgun (WGS) entry which is preliminary data.</text>
</comment>
<evidence type="ECO:0000256" key="1">
    <source>
        <dbReference type="SAM" id="MobiDB-lite"/>
    </source>
</evidence>
<feature type="region of interest" description="Disordered" evidence="1">
    <location>
        <begin position="159"/>
        <end position="182"/>
    </location>
</feature>
<keyword evidence="4" id="KW-1185">Reference proteome</keyword>
<evidence type="ECO:0008006" key="5">
    <source>
        <dbReference type="Google" id="ProtNLM"/>
    </source>
</evidence>
<feature type="chain" id="PRO_5012626447" description="DUF2927 domain-containing protein" evidence="2">
    <location>
        <begin position="22"/>
        <end position="289"/>
    </location>
</feature>
<dbReference type="RefSeq" id="WP_094457463.1">
    <property type="nucleotide sequence ID" value="NZ_NOXU01000031.1"/>
</dbReference>
<dbReference type="AlphaFoldDB" id="A0A255YT63"/>